<keyword evidence="1" id="KW-1133">Transmembrane helix</keyword>
<keyword evidence="1" id="KW-0472">Membrane</keyword>
<gene>
    <name evidence="2" type="ORF">A2415_00780</name>
</gene>
<reference evidence="2 3" key="1">
    <citation type="journal article" date="2016" name="Nat. Commun.">
        <title>Thousands of microbial genomes shed light on interconnected biogeochemical processes in an aquifer system.</title>
        <authorList>
            <person name="Anantharaman K."/>
            <person name="Brown C.T."/>
            <person name="Hug L.A."/>
            <person name="Sharon I."/>
            <person name="Castelle C.J."/>
            <person name="Probst A.J."/>
            <person name="Thomas B.C."/>
            <person name="Singh A."/>
            <person name="Wilkins M.J."/>
            <person name="Karaoz U."/>
            <person name="Brodie E.L."/>
            <person name="Williams K.H."/>
            <person name="Hubbard S.S."/>
            <person name="Banfield J.F."/>
        </authorList>
    </citation>
    <scope>NUCLEOTIDE SEQUENCE [LARGE SCALE GENOMIC DNA]</scope>
</reference>
<evidence type="ECO:0000313" key="2">
    <source>
        <dbReference type="EMBL" id="OGC70191.1"/>
    </source>
</evidence>
<keyword evidence="1" id="KW-0812">Transmembrane</keyword>
<sequence length="347" mass="38850">MEEETLETETQETPEIQEEVETAVKYSIISLMARICPNCKNKLGVFDYYFCSNCGETLSVDQLNTDASFKKVINFVPPKRKGAEFVNNLKPVFQQVSHVINLKLILAVLLALIAIGFPTYVLIEKFQLGKGLNLKRDVSDSIDLTGIGASQNSLKLSLNLKSHVFGTDKIAEYIPYDIDLYVEGQDLHKLGELLSESDPYYTDLVNSLQKDFGVHFAIFAKETEGQINWGLVLIPLDSTGEVNLDISEYSWLKAARVEGAYVISNNETMLLSVNEAKAKISRNLQMHPKYILSKNALPKSGQFYILALTPKGKEFVSQLDKSIKAPDLFRNVVNSYSKSNLDDVVVF</sequence>
<organism evidence="2 3">
    <name type="scientific">candidate division WWE3 bacterium RIFOXYC1_FULL_39_7</name>
    <dbReference type="NCBI Taxonomy" id="1802643"/>
    <lineage>
        <taxon>Bacteria</taxon>
        <taxon>Katanobacteria</taxon>
    </lineage>
</organism>
<dbReference type="Proteomes" id="UP000179113">
    <property type="component" value="Unassembled WGS sequence"/>
</dbReference>
<evidence type="ECO:0000313" key="3">
    <source>
        <dbReference type="Proteomes" id="UP000179113"/>
    </source>
</evidence>
<comment type="caution">
    <text evidence="2">The sequence shown here is derived from an EMBL/GenBank/DDBJ whole genome shotgun (WGS) entry which is preliminary data.</text>
</comment>
<feature type="transmembrane region" description="Helical" evidence="1">
    <location>
        <begin position="104"/>
        <end position="123"/>
    </location>
</feature>
<accession>A0A1F4WLC8</accession>
<name>A0A1F4WLC8_UNCKA</name>
<protein>
    <submittedName>
        <fullName evidence="2">Uncharacterized protein</fullName>
    </submittedName>
</protein>
<dbReference type="AlphaFoldDB" id="A0A1F4WLC8"/>
<proteinExistence type="predicted"/>
<evidence type="ECO:0000256" key="1">
    <source>
        <dbReference type="SAM" id="Phobius"/>
    </source>
</evidence>
<dbReference type="EMBL" id="MEWA01000009">
    <property type="protein sequence ID" value="OGC70191.1"/>
    <property type="molecule type" value="Genomic_DNA"/>
</dbReference>